<dbReference type="RefSeq" id="WP_147064014.1">
    <property type="nucleotide sequence ID" value="NZ_BAABDN010000001.1"/>
</dbReference>
<dbReference type="AlphaFoldDB" id="A0A512T095"/>
<reference evidence="1 2" key="1">
    <citation type="submission" date="2019-07" db="EMBL/GenBank/DDBJ databases">
        <title>Whole genome shotgun sequence of Knoellia locipacati NBRC 109775.</title>
        <authorList>
            <person name="Hosoyama A."/>
            <person name="Uohara A."/>
            <person name="Ohji S."/>
            <person name="Ichikawa N."/>
        </authorList>
    </citation>
    <scope>NUCLEOTIDE SEQUENCE [LARGE SCALE GENOMIC DNA]</scope>
    <source>
        <strain evidence="1 2">NBRC 109775</strain>
    </source>
</reference>
<accession>A0A512T095</accession>
<evidence type="ECO:0000313" key="1">
    <source>
        <dbReference type="EMBL" id="GEQ13594.1"/>
    </source>
</evidence>
<gene>
    <name evidence="1" type="ORF">KLO01_16410</name>
</gene>
<dbReference type="OrthoDB" id="4842715at2"/>
<keyword evidence="2" id="KW-1185">Reference proteome</keyword>
<name>A0A512T095_9MICO</name>
<dbReference type="EMBL" id="BKBA01000008">
    <property type="protein sequence ID" value="GEQ13594.1"/>
    <property type="molecule type" value="Genomic_DNA"/>
</dbReference>
<sequence>MSGWRPEHATQVLTAYDVLRASPEDASPADVLYRDWYAVRPPRTGPRPRWSAPVSGTARAADAAATRWSADDTEVVATGIAGVVVVATPGGRRALCRGEYVTTQGRPGFPPRVGDRVRALDRPGSVIQEGWWRTWGGRWDPRAVPEDLVRVYLRPRPGAVGAVVRAVTAALADDDEWLLKVATTADQLERPDACVVYLAGTCRDERRETVVAAVAGLTEGAPPPLTERLADGVGWAQDPGDGRSFGEVRCETLVAAYRRVPDAGVGTGTWLDLVAEEMRRGGLDPSRPHVADEDRGTRR</sequence>
<dbReference type="Proteomes" id="UP000321793">
    <property type="component" value="Unassembled WGS sequence"/>
</dbReference>
<comment type="caution">
    <text evidence="1">The sequence shown here is derived from an EMBL/GenBank/DDBJ whole genome shotgun (WGS) entry which is preliminary data.</text>
</comment>
<organism evidence="1 2">
    <name type="scientific">Knoellia locipacati</name>
    <dbReference type="NCBI Taxonomy" id="882824"/>
    <lineage>
        <taxon>Bacteria</taxon>
        <taxon>Bacillati</taxon>
        <taxon>Actinomycetota</taxon>
        <taxon>Actinomycetes</taxon>
        <taxon>Micrococcales</taxon>
        <taxon>Intrasporangiaceae</taxon>
        <taxon>Knoellia</taxon>
    </lineage>
</organism>
<protein>
    <submittedName>
        <fullName evidence="1">Uncharacterized protein</fullName>
    </submittedName>
</protein>
<evidence type="ECO:0000313" key="2">
    <source>
        <dbReference type="Proteomes" id="UP000321793"/>
    </source>
</evidence>
<dbReference type="InterPro" id="IPR040871">
    <property type="entry name" value="HopA1"/>
</dbReference>
<dbReference type="Pfam" id="PF17914">
    <property type="entry name" value="HopA1"/>
    <property type="match status" value="1"/>
</dbReference>
<proteinExistence type="predicted"/>